<feature type="domain" description="VOC" evidence="1">
    <location>
        <begin position="7"/>
        <end position="132"/>
    </location>
</feature>
<dbReference type="InterPro" id="IPR029068">
    <property type="entry name" value="Glyas_Bleomycin-R_OHBP_Dase"/>
</dbReference>
<keyword evidence="3" id="KW-1185">Reference proteome</keyword>
<dbReference type="Gene3D" id="3.10.180.10">
    <property type="entry name" value="2,3-Dihydroxybiphenyl 1,2-Dioxygenase, domain 1"/>
    <property type="match status" value="2"/>
</dbReference>
<evidence type="ECO:0000259" key="1">
    <source>
        <dbReference type="PROSITE" id="PS51819"/>
    </source>
</evidence>
<feature type="domain" description="VOC" evidence="1">
    <location>
        <begin position="152"/>
        <end position="268"/>
    </location>
</feature>
<dbReference type="Pfam" id="PF00903">
    <property type="entry name" value="Glyoxalase"/>
    <property type="match status" value="2"/>
</dbReference>
<sequence length="309" mass="33773">MLSDTLGIHHVTTIAGTAQENVDFYAHTLGMRLVCRTVNFEDILTPHLYYGDEDGTPGTVLTSFPYGETNPGRVGAPQPTAVAFVVPPDSLSYWRDRLEAQSLAVSGPKPRFDERVLECTDPDGTPVELVTGSSSVDPWDGGPVPVDVGIRGLHGVTLTSVNPFATASLLETLGFERVGQEDDRIRYRAGGHRATIVDLHDRDVPFGREGPGTIHHVAVRVDGVDALYAWHDLFRDRGYETSRVKDRHVFHSLYVREPGGILFELATESPGIPTEAADGHGLYLPDHFEDDRSLIESQSPPLEVPGSSR</sequence>
<dbReference type="AlphaFoldDB" id="A0AAP2ZA82"/>
<accession>A0AAP2ZA82</accession>
<dbReference type="SUPFAM" id="SSF54593">
    <property type="entry name" value="Glyoxalase/Bleomycin resistance protein/Dihydroxybiphenyl dioxygenase"/>
    <property type="match status" value="1"/>
</dbReference>
<dbReference type="RefSeq" id="WP_342808611.1">
    <property type="nucleotide sequence ID" value="NZ_JAOPJZ010000006.1"/>
</dbReference>
<organism evidence="2 3">
    <name type="scientific">Natronosalvus hydrolyticus</name>
    <dbReference type="NCBI Taxonomy" id="2979988"/>
    <lineage>
        <taxon>Archaea</taxon>
        <taxon>Methanobacteriati</taxon>
        <taxon>Methanobacteriota</taxon>
        <taxon>Stenosarchaea group</taxon>
        <taxon>Halobacteria</taxon>
        <taxon>Halobacteriales</taxon>
        <taxon>Natrialbaceae</taxon>
        <taxon>Natronosalvus</taxon>
    </lineage>
</organism>
<evidence type="ECO:0000313" key="3">
    <source>
        <dbReference type="Proteomes" id="UP001321047"/>
    </source>
</evidence>
<dbReference type="PANTHER" id="PTHR36110">
    <property type="entry name" value="RING-CLEAVING DIOXYGENASE MHQE-RELATED"/>
    <property type="match status" value="1"/>
</dbReference>
<proteinExistence type="predicted"/>
<dbReference type="Proteomes" id="UP001321047">
    <property type="component" value="Unassembled WGS sequence"/>
</dbReference>
<gene>
    <name evidence="2" type="ORF">OB919_09765</name>
</gene>
<protein>
    <submittedName>
        <fullName evidence="2">VOC family protein</fullName>
    </submittedName>
</protein>
<dbReference type="EMBL" id="JAOPJZ010000006">
    <property type="protein sequence ID" value="MCU4752269.1"/>
    <property type="molecule type" value="Genomic_DNA"/>
</dbReference>
<reference evidence="2 3" key="1">
    <citation type="submission" date="2022-09" db="EMBL/GenBank/DDBJ databases">
        <title>Enrichment on poylsaccharides allowed isolation of novel metabolic and taxonomic groups of Haloarchaea.</title>
        <authorList>
            <person name="Sorokin D.Y."/>
            <person name="Elcheninov A.G."/>
            <person name="Khizhniak T.V."/>
            <person name="Kolganova T.V."/>
            <person name="Kublanov I.V."/>
        </authorList>
    </citation>
    <scope>NUCLEOTIDE SEQUENCE [LARGE SCALE GENOMIC DNA]</scope>
    <source>
        <strain evidence="2 3">AArc-curdl1</strain>
    </source>
</reference>
<comment type="caution">
    <text evidence="2">The sequence shown here is derived from an EMBL/GenBank/DDBJ whole genome shotgun (WGS) entry which is preliminary data.</text>
</comment>
<dbReference type="InterPro" id="IPR004360">
    <property type="entry name" value="Glyas_Fos-R_dOase_dom"/>
</dbReference>
<evidence type="ECO:0000313" key="2">
    <source>
        <dbReference type="EMBL" id="MCU4752269.1"/>
    </source>
</evidence>
<dbReference type="PANTHER" id="PTHR36110:SF4">
    <property type="entry name" value="RING-CLEAVING DIOXYGENASE MHQA-RELATED"/>
    <property type="match status" value="1"/>
</dbReference>
<dbReference type="InterPro" id="IPR037523">
    <property type="entry name" value="VOC_core"/>
</dbReference>
<name>A0AAP2ZA82_9EURY</name>
<dbReference type="PROSITE" id="PS51819">
    <property type="entry name" value="VOC"/>
    <property type="match status" value="2"/>
</dbReference>
<dbReference type="InterPro" id="IPR052537">
    <property type="entry name" value="Extradiol_RC_dioxygenase"/>
</dbReference>